<dbReference type="Proteomes" id="UP000748531">
    <property type="component" value="Unassembled WGS sequence"/>
</dbReference>
<accession>A0A8J4TA44</accession>
<comment type="caution">
    <text evidence="2">The sequence shown here is derived from an EMBL/GenBank/DDBJ whole genome shotgun (WGS) entry which is preliminary data.</text>
</comment>
<dbReference type="PANTHER" id="PTHR15463:SF2">
    <property type="entry name" value="SYNERGIN GAMMA"/>
    <property type="match status" value="1"/>
</dbReference>
<evidence type="ECO:0000313" key="2">
    <source>
        <dbReference type="EMBL" id="KAF5396612.1"/>
    </source>
</evidence>
<feature type="domain" description="EH" evidence="1">
    <location>
        <begin position="8"/>
        <end position="84"/>
    </location>
</feature>
<dbReference type="InterPro" id="IPR000261">
    <property type="entry name" value="EH_dom"/>
</dbReference>
<dbReference type="EMBL" id="LUCH01007756">
    <property type="protein sequence ID" value="KAF5396612.1"/>
    <property type="molecule type" value="Genomic_DNA"/>
</dbReference>
<evidence type="ECO:0000313" key="3">
    <source>
        <dbReference type="Proteomes" id="UP000748531"/>
    </source>
</evidence>
<gene>
    <name evidence="2" type="ORF">PHET_10172</name>
</gene>
<protein>
    <recommendedName>
        <fullName evidence="1">EH domain-containing protein</fullName>
    </recommendedName>
</protein>
<organism evidence="2 3">
    <name type="scientific">Paragonimus heterotremus</name>
    <dbReference type="NCBI Taxonomy" id="100268"/>
    <lineage>
        <taxon>Eukaryota</taxon>
        <taxon>Metazoa</taxon>
        <taxon>Spiralia</taxon>
        <taxon>Lophotrochozoa</taxon>
        <taxon>Platyhelminthes</taxon>
        <taxon>Trematoda</taxon>
        <taxon>Digenea</taxon>
        <taxon>Plagiorchiida</taxon>
        <taxon>Troglotremata</taxon>
        <taxon>Troglotrematidae</taxon>
        <taxon>Paragonimus</taxon>
    </lineage>
</organism>
<dbReference type="AlphaFoldDB" id="A0A8J4TA44"/>
<sequence length="452" mass="50155">MFRSGFSFHCLISSIRYGLDNSLIQQIFLSSGLGLRTLQHIWTVVNRSYAGWLTPSELVLALALIGLAQREELDYHKPEEAVIPHLTVQRLYAFQVPPIPRVTVPIPTANGHLIPVTPCQPTAHLAMHLPASHNQSTLTQLSNHPSCLGEQTPDCAVCFGLSSDEEWADFTSFKTVDLGFADVKPNTVDQNPTSLSLNAPAKSISQICKPSEISPNLLDDDFGDFQTVVDNSTVACAQQTLIAKANSTFQTVSTNPTDKTVGYIPPPPNYNLSADLESHQSPIEVVRQEWLRCLAQCSLVMQESVRSLAVLSSDADRREFNECPEGRDFFLDVLEVYRLVQRMASSASEHGILNPSLQSELSGLRQLFRSHMPYITLTDIRVSHIYVKLLIIIPGVLLLICQTGNSYTVIIPFQQILCTNTSFSFHLLIFSSWNLVHSISYQASMAVLVKME</sequence>
<evidence type="ECO:0000259" key="1">
    <source>
        <dbReference type="PROSITE" id="PS50031"/>
    </source>
</evidence>
<dbReference type="OrthoDB" id="524326at2759"/>
<dbReference type="PROSITE" id="PS50031">
    <property type="entry name" value="EH"/>
    <property type="match status" value="1"/>
</dbReference>
<proteinExistence type="predicted"/>
<dbReference type="InterPro" id="IPR059024">
    <property type="entry name" value="SYNRG_C"/>
</dbReference>
<name>A0A8J4TA44_9TREM</name>
<dbReference type="Gene3D" id="1.10.238.10">
    <property type="entry name" value="EF-hand"/>
    <property type="match status" value="1"/>
</dbReference>
<dbReference type="GO" id="GO:0030130">
    <property type="term" value="C:clathrin coat of trans-Golgi network vesicle"/>
    <property type="evidence" value="ECO:0007669"/>
    <property type="project" value="TreeGrafter"/>
</dbReference>
<keyword evidence="3" id="KW-1185">Reference proteome</keyword>
<dbReference type="InterPro" id="IPR039656">
    <property type="entry name" value="SYNRG"/>
</dbReference>
<dbReference type="Pfam" id="PF25999">
    <property type="entry name" value="SYNRG_C"/>
    <property type="match status" value="1"/>
</dbReference>
<dbReference type="PANTHER" id="PTHR15463">
    <property type="entry name" value="AP1 GAMMA SUBUNIT BINDING PROTEIN 1"/>
    <property type="match status" value="1"/>
</dbReference>
<reference evidence="2" key="1">
    <citation type="submission" date="2019-05" db="EMBL/GenBank/DDBJ databases">
        <title>Annotation for the trematode Paragonimus heterotremus.</title>
        <authorList>
            <person name="Choi Y.-J."/>
        </authorList>
    </citation>
    <scope>NUCLEOTIDE SEQUENCE</scope>
    <source>
        <strain evidence="2">LC</strain>
    </source>
</reference>